<organism evidence="1 2">
    <name type="scientific">Shigella dysenteriae</name>
    <dbReference type="NCBI Taxonomy" id="622"/>
    <lineage>
        <taxon>Bacteria</taxon>
        <taxon>Pseudomonadati</taxon>
        <taxon>Pseudomonadota</taxon>
        <taxon>Gammaproteobacteria</taxon>
        <taxon>Enterobacterales</taxon>
        <taxon>Enterobacteriaceae</taxon>
        <taxon>Shigella</taxon>
    </lineage>
</organism>
<accession>A0A2X2ID94</accession>
<reference evidence="1 2" key="1">
    <citation type="submission" date="2018-06" db="EMBL/GenBank/DDBJ databases">
        <authorList>
            <consortium name="Pathogen Informatics"/>
            <person name="Doyle S."/>
        </authorList>
    </citation>
    <scope>NUCLEOTIDE SEQUENCE [LARGE SCALE GENOMIC DNA]</scope>
    <source>
        <strain evidence="1 2">NCTC4837</strain>
    </source>
</reference>
<dbReference type="PROSITE" id="PS51257">
    <property type="entry name" value="PROKAR_LIPOPROTEIN"/>
    <property type="match status" value="1"/>
</dbReference>
<dbReference type="AlphaFoldDB" id="A0A2X2ID94"/>
<dbReference type="EMBL" id="UAUQ01000015">
    <property type="protein sequence ID" value="SPZ80128.1"/>
    <property type="molecule type" value="Genomic_DNA"/>
</dbReference>
<protein>
    <submittedName>
        <fullName evidence="1">Uncharacterized protein</fullName>
    </submittedName>
</protein>
<sequence>MRIDISNQTRRTPPDMLPREQNCVAMALSACFRQQLNPVVNSLLKERIIHSPKELEHDYAVIRTLQKLQIQEVCNNTFWETAKQQLIQKPDGRYFAINSKQLAFPGSGESHAFCCIKYKNAIGINGNNAENHSTHYQPYPHDKVSIWGPFPEPDLAI</sequence>
<name>A0A2X2ID94_SHIDY</name>
<evidence type="ECO:0000313" key="1">
    <source>
        <dbReference type="EMBL" id="SPZ80128.1"/>
    </source>
</evidence>
<evidence type="ECO:0000313" key="2">
    <source>
        <dbReference type="Proteomes" id="UP000251082"/>
    </source>
</evidence>
<proteinExistence type="predicted"/>
<dbReference type="Proteomes" id="UP000251082">
    <property type="component" value="Unassembled WGS sequence"/>
</dbReference>
<dbReference type="RefSeq" id="WP_001217111.1">
    <property type="nucleotide sequence ID" value="NZ_CP026775.1"/>
</dbReference>
<gene>
    <name evidence="1" type="ORF">NCTC4837_04871</name>
</gene>